<dbReference type="GO" id="GO:0005886">
    <property type="term" value="C:plasma membrane"/>
    <property type="evidence" value="ECO:0007669"/>
    <property type="project" value="UniProtKB-SubCell"/>
</dbReference>
<evidence type="ECO:0000256" key="7">
    <source>
        <dbReference type="ARBA" id="ARBA00023136"/>
    </source>
</evidence>
<feature type="transmembrane region" description="Helical" evidence="9">
    <location>
        <begin position="131"/>
        <end position="152"/>
    </location>
</feature>
<keyword evidence="7 9" id="KW-0472">Membrane</keyword>
<keyword evidence="2 9" id="KW-0813">Transport</keyword>
<evidence type="ECO:0000259" key="10">
    <source>
        <dbReference type="Pfam" id="PF04290"/>
    </source>
</evidence>
<name>A0AAU8AN08_9RHOB</name>
<comment type="similarity">
    <text evidence="8 9">Belongs to the TRAP transporter small permease family.</text>
</comment>
<keyword evidence="3" id="KW-1003">Cell membrane</keyword>
<dbReference type="AlphaFoldDB" id="A0AAU8AN08"/>
<evidence type="ECO:0000256" key="9">
    <source>
        <dbReference type="RuleBase" id="RU369079"/>
    </source>
</evidence>
<keyword evidence="5 9" id="KW-0812">Transmembrane</keyword>
<dbReference type="GO" id="GO:0022857">
    <property type="term" value="F:transmembrane transporter activity"/>
    <property type="evidence" value="ECO:0007669"/>
    <property type="project" value="UniProtKB-UniRule"/>
</dbReference>
<evidence type="ECO:0000256" key="5">
    <source>
        <dbReference type="ARBA" id="ARBA00022692"/>
    </source>
</evidence>
<evidence type="ECO:0000256" key="4">
    <source>
        <dbReference type="ARBA" id="ARBA00022519"/>
    </source>
</evidence>
<feature type="transmembrane region" description="Helical" evidence="9">
    <location>
        <begin position="51"/>
        <end position="69"/>
    </location>
</feature>
<evidence type="ECO:0000256" key="8">
    <source>
        <dbReference type="ARBA" id="ARBA00038436"/>
    </source>
</evidence>
<keyword evidence="4 9" id="KW-0997">Cell inner membrane</keyword>
<evidence type="ECO:0000256" key="6">
    <source>
        <dbReference type="ARBA" id="ARBA00022989"/>
    </source>
</evidence>
<organism evidence="11">
    <name type="scientific">Alloyangia sp. H15</name>
    <dbReference type="NCBI Taxonomy" id="3029062"/>
    <lineage>
        <taxon>Bacteria</taxon>
        <taxon>Pseudomonadati</taxon>
        <taxon>Pseudomonadota</taxon>
        <taxon>Alphaproteobacteria</taxon>
        <taxon>Rhodobacterales</taxon>
        <taxon>Roseobacteraceae</taxon>
        <taxon>Alloyangia</taxon>
    </lineage>
</organism>
<comment type="subcellular location">
    <subcellularLocation>
        <location evidence="1 9">Cell inner membrane</location>
        <topology evidence="1 9">Multi-pass membrane protein</topology>
    </subcellularLocation>
</comment>
<dbReference type="EMBL" id="CP123385">
    <property type="protein sequence ID" value="XCC96339.1"/>
    <property type="molecule type" value="Genomic_DNA"/>
</dbReference>
<evidence type="ECO:0000256" key="1">
    <source>
        <dbReference type="ARBA" id="ARBA00004429"/>
    </source>
</evidence>
<dbReference type="GO" id="GO:0015740">
    <property type="term" value="P:C4-dicarboxylate transport"/>
    <property type="evidence" value="ECO:0007669"/>
    <property type="project" value="TreeGrafter"/>
</dbReference>
<feature type="domain" description="Tripartite ATP-independent periplasmic transporters DctQ component" evidence="10">
    <location>
        <begin position="27"/>
        <end position="151"/>
    </location>
</feature>
<evidence type="ECO:0000256" key="3">
    <source>
        <dbReference type="ARBA" id="ARBA00022475"/>
    </source>
</evidence>
<reference evidence="11" key="1">
    <citation type="submission" date="2023-02" db="EMBL/GenBank/DDBJ databases">
        <title>Description and genomic characterization of Salipiger bruguierae sp. nov., isolated from the sediment of mangrove plant Bruguiera sexangula.</title>
        <authorList>
            <person name="Long M."/>
        </authorList>
    </citation>
    <scope>NUCLEOTIDE SEQUENCE</scope>
    <source>
        <strain evidence="11">H15</strain>
    </source>
</reference>
<dbReference type="Pfam" id="PF04290">
    <property type="entry name" value="DctQ"/>
    <property type="match status" value="1"/>
</dbReference>
<dbReference type="RefSeq" id="WP_353475205.1">
    <property type="nucleotide sequence ID" value="NZ_CP123385.1"/>
</dbReference>
<proteinExistence type="inferred from homology"/>
<feature type="transmembrane region" description="Helical" evidence="9">
    <location>
        <begin position="90"/>
        <end position="111"/>
    </location>
</feature>
<sequence length="159" mass="16981">MRQIVPAILARADTGARLMVIAAAALMVAVVSAQVLLRYGFNASLDWADEVSRLAFVTAIFVAIPLGIRDGTHVGIDLVVDRLPAAPRRLVRRGISLIAGLMLLILFRATLHVAGATWSERLGAIDITSSVFFFPVIAGTLHSALHLLHMAADPDTPLP</sequence>
<keyword evidence="6 9" id="KW-1133">Transmembrane helix</keyword>
<accession>A0AAU8AN08</accession>
<dbReference type="PANTHER" id="PTHR35011:SF2">
    <property type="entry name" value="2,3-DIKETO-L-GULONATE TRAP TRANSPORTER SMALL PERMEASE PROTEIN YIAM"/>
    <property type="match status" value="1"/>
</dbReference>
<comment type="function">
    <text evidence="9">Part of the tripartite ATP-independent periplasmic (TRAP) transport system.</text>
</comment>
<gene>
    <name evidence="11" type="ORF">PVT71_16750</name>
</gene>
<protein>
    <recommendedName>
        <fullName evidence="9">TRAP transporter small permease protein</fullName>
    </recommendedName>
</protein>
<comment type="subunit">
    <text evidence="9">The complex comprises the extracytoplasmic solute receptor protein and the two transmembrane proteins.</text>
</comment>
<dbReference type="PANTHER" id="PTHR35011">
    <property type="entry name" value="2,3-DIKETO-L-GULONATE TRAP TRANSPORTER SMALL PERMEASE PROTEIN YIAM"/>
    <property type="match status" value="1"/>
</dbReference>
<dbReference type="InterPro" id="IPR055348">
    <property type="entry name" value="DctQ"/>
</dbReference>
<evidence type="ECO:0000313" key="11">
    <source>
        <dbReference type="EMBL" id="XCC96339.1"/>
    </source>
</evidence>
<feature type="transmembrane region" description="Helical" evidence="9">
    <location>
        <begin position="20"/>
        <end position="39"/>
    </location>
</feature>
<evidence type="ECO:0000256" key="2">
    <source>
        <dbReference type="ARBA" id="ARBA00022448"/>
    </source>
</evidence>
<dbReference type="InterPro" id="IPR007387">
    <property type="entry name" value="TRAP_DctQ"/>
</dbReference>